<reference evidence="2 3" key="2">
    <citation type="submission" date="2024-07" db="EMBL/GenBank/DDBJ databases">
        <authorList>
            <person name="Akdeniz Z."/>
        </authorList>
    </citation>
    <scope>NUCLEOTIDE SEQUENCE [LARGE SCALE GENOMIC DNA]</scope>
</reference>
<gene>
    <name evidence="1" type="ORF">HINF_LOCUS2181</name>
    <name evidence="2" type="ORF">HINF_LOCUS44823</name>
</gene>
<dbReference type="Proteomes" id="UP001642409">
    <property type="component" value="Unassembled WGS sequence"/>
</dbReference>
<organism evidence="1">
    <name type="scientific">Hexamita inflata</name>
    <dbReference type="NCBI Taxonomy" id="28002"/>
    <lineage>
        <taxon>Eukaryota</taxon>
        <taxon>Metamonada</taxon>
        <taxon>Diplomonadida</taxon>
        <taxon>Hexamitidae</taxon>
        <taxon>Hexamitinae</taxon>
        <taxon>Hexamita</taxon>
    </lineage>
</organism>
<evidence type="ECO:0000313" key="1">
    <source>
        <dbReference type="EMBL" id="CAI9914536.1"/>
    </source>
</evidence>
<name>A0AA86N882_9EUKA</name>
<dbReference type="EMBL" id="CATOUU010000052">
    <property type="protein sequence ID" value="CAI9914536.1"/>
    <property type="molecule type" value="Genomic_DNA"/>
</dbReference>
<keyword evidence="3" id="KW-1185">Reference proteome</keyword>
<evidence type="ECO:0000313" key="3">
    <source>
        <dbReference type="Proteomes" id="UP001642409"/>
    </source>
</evidence>
<comment type="caution">
    <text evidence="1">The sequence shown here is derived from an EMBL/GenBank/DDBJ whole genome shotgun (WGS) entry which is preliminary data.</text>
</comment>
<reference evidence="1" key="1">
    <citation type="submission" date="2023-06" db="EMBL/GenBank/DDBJ databases">
        <authorList>
            <person name="Kurt Z."/>
        </authorList>
    </citation>
    <scope>NUCLEOTIDE SEQUENCE</scope>
</reference>
<protein>
    <submittedName>
        <fullName evidence="2">Hypothetical_protein</fullName>
    </submittedName>
</protein>
<dbReference type="EMBL" id="CAXDID020000192">
    <property type="protein sequence ID" value="CAL6052385.1"/>
    <property type="molecule type" value="Genomic_DNA"/>
</dbReference>
<dbReference type="AlphaFoldDB" id="A0AA86N882"/>
<accession>A0AA86N882</accession>
<proteinExistence type="predicted"/>
<sequence length="154" mass="17957">MMIALHRVQIFVQCQKKTQKRVQLNVYPHVIKLNVDQIQPDYNQHVLHPLVKRVFQKITFVQTNVSKNLTLIIKEQISTHVAKRIQIAAEFKQRQLAQLTEISNVSRTMDPYVMKMLGAHRIFAIQLFSLLILNAQLKPQIVKILQNLGFQHSI</sequence>
<evidence type="ECO:0000313" key="2">
    <source>
        <dbReference type="EMBL" id="CAL6052385.1"/>
    </source>
</evidence>